<dbReference type="Gene3D" id="3.30.2310.20">
    <property type="entry name" value="RelE-like"/>
    <property type="match status" value="1"/>
</dbReference>
<name>A0A150QQQ6_SORCE</name>
<protein>
    <recommendedName>
        <fullName evidence="4">Plasmid stabilization protein</fullName>
    </recommendedName>
</protein>
<comment type="caution">
    <text evidence="2">The sequence shown here is derived from an EMBL/GenBank/DDBJ whole genome shotgun (WGS) entry which is preliminary data.</text>
</comment>
<proteinExistence type="predicted"/>
<dbReference type="InterPro" id="IPR035093">
    <property type="entry name" value="RelE/ParE_toxin_dom_sf"/>
</dbReference>
<evidence type="ECO:0000313" key="2">
    <source>
        <dbReference type="EMBL" id="KYF70347.1"/>
    </source>
</evidence>
<reference evidence="2 3" key="1">
    <citation type="submission" date="2014-02" db="EMBL/GenBank/DDBJ databases">
        <title>The small core and large imbalanced accessory genome model reveals a collaborative survival strategy of Sorangium cellulosum strains in nature.</title>
        <authorList>
            <person name="Han K."/>
            <person name="Peng R."/>
            <person name="Blom J."/>
            <person name="Li Y.-Z."/>
        </authorList>
    </citation>
    <scope>NUCLEOTIDE SEQUENCE [LARGE SCALE GENOMIC DNA]</scope>
    <source>
        <strain evidence="2 3">So0008-312</strain>
    </source>
</reference>
<dbReference type="OrthoDB" id="199685at2"/>
<dbReference type="Proteomes" id="UP000075260">
    <property type="component" value="Unassembled WGS sequence"/>
</dbReference>
<dbReference type="AlphaFoldDB" id="A0A150QQQ6"/>
<dbReference type="Pfam" id="PF05016">
    <property type="entry name" value="ParE_toxin"/>
    <property type="match status" value="1"/>
</dbReference>
<evidence type="ECO:0008006" key="4">
    <source>
        <dbReference type="Google" id="ProtNLM"/>
    </source>
</evidence>
<accession>A0A150QQQ6</accession>
<gene>
    <name evidence="2" type="ORF">BE15_15235</name>
</gene>
<keyword evidence="1" id="KW-1277">Toxin-antitoxin system</keyword>
<evidence type="ECO:0000313" key="3">
    <source>
        <dbReference type="Proteomes" id="UP000075260"/>
    </source>
</evidence>
<sequence>MSRLLVLPSAELDIREAADWYEGEEDGLGGQFVDELRHIVRRISDLPSQFPDVGRGGVRRALLKRFPYAVYFLLRGEGNERAVVILAVLHQRRSPSVWKKRVRGEGTTG</sequence>
<dbReference type="InterPro" id="IPR007712">
    <property type="entry name" value="RelE/ParE_toxin"/>
</dbReference>
<dbReference type="EMBL" id="JEMA01000405">
    <property type="protein sequence ID" value="KYF70347.1"/>
    <property type="molecule type" value="Genomic_DNA"/>
</dbReference>
<organism evidence="2 3">
    <name type="scientific">Sorangium cellulosum</name>
    <name type="common">Polyangium cellulosum</name>
    <dbReference type="NCBI Taxonomy" id="56"/>
    <lineage>
        <taxon>Bacteria</taxon>
        <taxon>Pseudomonadati</taxon>
        <taxon>Myxococcota</taxon>
        <taxon>Polyangia</taxon>
        <taxon>Polyangiales</taxon>
        <taxon>Polyangiaceae</taxon>
        <taxon>Sorangium</taxon>
    </lineage>
</organism>
<evidence type="ECO:0000256" key="1">
    <source>
        <dbReference type="ARBA" id="ARBA00022649"/>
    </source>
</evidence>
<dbReference type="RefSeq" id="WP_061607705.1">
    <property type="nucleotide sequence ID" value="NZ_JEMA01000405.1"/>
</dbReference>